<sequence>MSMEKLLMHVALVDQITKPLQGITKEVQSSMEAGKQGMQNMATGGAGLVAAGFAIQNALMPAIEMDRKLGEVKSLDVTDDALTQLQATALDFAAEYGKSAADFVAASYDIQSAIAGLNGDELSQFTKASGVLAAATKADTTTITSYMGTMYGIFEQSATEMGKGEWVEQISGMTATAVQMFKTDGSKMAQAFSALGSSATAMGADVAEQMAVLGTLQATMGGSEAATKYTAFLGGAVKAQDKLGLSFTDSEGRLLPMVDILSKLDGAIGHMGEASQYAVLKDAFGSEEAVKLIQNLLPKTEQLSNNIDQLGHVQGMSKAEEMASAMTDQWERLEASWFAVRAAVFGAILPSINAIVGSMADGMVYITGWTDEFPWLAEILGYVAIAGLSLGGVVAILSLAMGVAQMMSAGWAITMNSLLGLTKLLSLSMQMLSIKTWLLNAAFWANPITWLVAGIAAAAAAIWVFKDYIAAFLSGFIDGFVEASGVVELFQPLLSLFGLIGDAVAWTFNWLIQLLTPIDAASESLSGFAAAGELVGLVVGSIFRGLLMPIELVMTAIDQFINLLNKIPGVDIELDSSVDQAVKVAQETAEHSEALPLSKGSVSSWNQPSNQPKLNQQIVSNLHSSNTKGGDKVNQFNGDINVHTQQMPTPDQLAEFDELNVGA</sequence>
<proteinExistence type="predicted"/>
<name>A0A3R9F631_9VIBR</name>
<feature type="domain" description="Phage tail tape measure protein" evidence="3">
    <location>
        <begin position="87"/>
        <end position="285"/>
    </location>
</feature>
<dbReference type="OrthoDB" id="9813585at2"/>
<evidence type="ECO:0000313" key="5">
    <source>
        <dbReference type="Proteomes" id="UP000269041"/>
    </source>
</evidence>
<accession>A0A3R9F631</accession>
<evidence type="ECO:0000256" key="1">
    <source>
        <dbReference type="ARBA" id="ARBA00022612"/>
    </source>
</evidence>
<feature type="transmembrane region" description="Helical" evidence="2">
    <location>
        <begin position="528"/>
        <end position="547"/>
    </location>
</feature>
<dbReference type="Proteomes" id="UP000269041">
    <property type="component" value="Unassembled WGS sequence"/>
</dbReference>
<reference evidence="4 5" key="1">
    <citation type="submission" date="2018-12" db="EMBL/GenBank/DDBJ databases">
        <title>Genomic taxonomy of the Vibrionaceae family.</title>
        <authorList>
            <person name="Gomez-Gil B."/>
            <person name="Enciso-Ibarra K."/>
        </authorList>
    </citation>
    <scope>NUCLEOTIDE SEQUENCE [LARGE SCALE GENOMIC DNA]</scope>
    <source>
        <strain evidence="4 5">CAIM 594</strain>
    </source>
</reference>
<dbReference type="AlphaFoldDB" id="A0A3R9F631"/>
<keyword evidence="1" id="KW-1188">Viral release from host cell</keyword>
<organism evidence="4 5">
    <name type="scientific">Vibrio pectenicida</name>
    <dbReference type="NCBI Taxonomy" id="62763"/>
    <lineage>
        <taxon>Bacteria</taxon>
        <taxon>Pseudomonadati</taxon>
        <taxon>Pseudomonadota</taxon>
        <taxon>Gammaproteobacteria</taxon>
        <taxon>Vibrionales</taxon>
        <taxon>Vibrionaceae</taxon>
        <taxon>Vibrio</taxon>
    </lineage>
</organism>
<dbReference type="RefSeq" id="WP_125322021.1">
    <property type="nucleotide sequence ID" value="NZ_AP024889.1"/>
</dbReference>
<protein>
    <submittedName>
        <fullName evidence="4">Phage tail tape measure protein</fullName>
    </submittedName>
</protein>
<dbReference type="PANTHER" id="PTHR37813:SF1">
    <property type="entry name" value="FELS-2 PROPHAGE PROTEIN"/>
    <property type="match status" value="1"/>
</dbReference>
<feature type="transmembrane region" description="Helical" evidence="2">
    <location>
        <begin position="444"/>
        <end position="465"/>
    </location>
</feature>
<keyword evidence="2" id="KW-0472">Membrane</keyword>
<dbReference type="EMBL" id="RSFA01000055">
    <property type="protein sequence ID" value="RSD30715.1"/>
    <property type="molecule type" value="Genomic_DNA"/>
</dbReference>
<feature type="transmembrane region" description="Helical" evidence="2">
    <location>
        <begin position="486"/>
        <end position="508"/>
    </location>
</feature>
<gene>
    <name evidence="4" type="ORF">EJA03_12475</name>
</gene>
<dbReference type="Pfam" id="PF10145">
    <property type="entry name" value="PhageMin_Tail"/>
    <property type="match status" value="1"/>
</dbReference>
<comment type="caution">
    <text evidence="4">The sequence shown here is derived from an EMBL/GenBank/DDBJ whole genome shotgun (WGS) entry which is preliminary data.</text>
</comment>
<keyword evidence="5" id="KW-1185">Reference proteome</keyword>
<feature type="transmembrane region" description="Helical" evidence="2">
    <location>
        <begin position="379"/>
        <end position="404"/>
    </location>
</feature>
<evidence type="ECO:0000259" key="3">
    <source>
        <dbReference type="Pfam" id="PF10145"/>
    </source>
</evidence>
<dbReference type="PANTHER" id="PTHR37813">
    <property type="entry name" value="FELS-2 PROPHAGE PROTEIN"/>
    <property type="match status" value="1"/>
</dbReference>
<dbReference type="NCBIfam" id="TIGR01760">
    <property type="entry name" value="tape_meas_TP901"/>
    <property type="match status" value="1"/>
</dbReference>
<dbReference type="InterPro" id="IPR010090">
    <property type="entry name" value="Phage_tape_meas"/>
</dbReference>
<evidence type="ECO:0000313" key="4">
    <source>
        <dbReference type="EMBL" id="RSD30715.1"/>
    </source>
</evidence>
<keyword evidence="2" id="KW-0812">Transmembrane</keyword>
<feature type="transmembrane region" description="Helical" evidence="2">
    <location>
        <begin position="338"/>
        <end position="359"/>
    </location>
</feature>
<evidence type="ECO:0000256" key="2">
    <source>
        <dbReference type="SAM" id="Phobius"/>
    </source>
</evidence>
<keyword evidence="2" id="KW-1133">Transmembrane helix</keyword>
<feature type="transmembrane region" description="Helical" evidence="2">
    <location>
        <begin position="411"/>
        <end position="432"/>
    </location>
</feature>